<reference evidence="2 3" key="1">
    <citation type="submission" date="2017-11" db="EMBL/GenBank/DDBJ databases">
        <title>Draft genome of actinobacteria isolated from guarana (Paullinia cupana (Mart.) Ducke.</title>
        <authorList>
            <person name="Siqueira K.A."/>
            <person name="Liotti R.G."/>
            <person name="Mendes T.A.O."/>
            <person name="Soares M.A."/>
        </authorList>
    </citation>
    <scope>NUCLEOTIDE SEQUENCE [LARGE SCALE GENOMIC DNA]</scope>
    <source>
        <strain evidence="2 3">193</strain>
    </source>
</reference>
<sequence length="111" mass="12215">MGTAVWVPGVTHSGLPPTHRLVALVLAAHADPATGRIAEDANPTLPELRERTGLALHDLHAVLRDLDRLGWIGREHTRQGETHRARYRLHLPRPVRGAPPYAGGRRETGRP</sequence>
<keyword evidence="3" id="KW-1185">Reference proteome</keyword>
<protein>
    <recommendedName>
        <fullName evidence="4">Helix-turn-helix domain-containing protein</fullName>
    </recommendedName>
</protein>
<dbReference type="EMBL" id="PENI01000057">
    <property type="protein sequence ID" value="RMB79647.1"/>
    <property type="molecule type" value="Genomic_DNA"/>
</dbReference>
<evidence type="ECO:0000313" key="2">
    <source>
        <dbReference type="EMBL" id="RMB79647.1"/>
    </source>
</evidence>
<evidence type="ECO:0000256" key="1">
    <source>
        <dbReference type="SAM" id="MobiDB-lite"/>
    </source>
</evidence>
<dbReference type="AlphaFoldDB" id="A0A3M0HRJ3"/>
<feature type="region of interest" description="Disordered" evidence="1">
    <location>
        <begin position="80"/>
        <end position="111"/>
    </location>
</feature>
<evidence type="ECO:0008006" key="4">
    <source>
        <dbReference type="Google" id="ProtNLM"/>
    </source>
</evidence>
<accession>A0A3M0HRJ3</accession>
<comment type="caution">
    <text evidence="2">The sequence shown here is derived from an EMBL/GenBank/DDBJ whole genome shotgun (WGS) entry which is preliminary data.</text>
</comment>
<dbReference type="Proteomes" id="UP000270471">
    <property type="component" value="Unassembled WGS sequence"/>
</dbReference>
<proteinExistence type="predicted"/>
<organism evidence="2 3">
    <name type="scientific">Streptomyces shenzhenensis</name>
    <dbReference type="NCBI Taxonomy" id="943815"/>
    <lineage>
        <taxon>Bacteria</taxon>
        <taxon>Bacillati</taxon>
        <taxon>Actinomycetota</taxon>
        <taxon>Actinomycetes</taxon>
        <taxon>Kitasatosporales</taxon>
        <taxon>Streptomycetaceae</taxon>
        <taxon>Streptomyces</taxon>
    </lineage>
</organism>
<name>A0A3M0HRJ3_9ACTN</name>
<gene>
    <name evidence="2" type="ORF">CTZ28_44350</name>
</gene>
<evidence type="ECO:0000313" key="3">
    <source>
        <dbReference type="Proteomes" id="UP000270471"/>
    </source>
</evidence>